<evidence type="ECO:0000256" key="4">
    <source>
        <dbReference type="ARBA" id="ARBA00023172"/>
    </source>
</evidence>
<dbReference type="PROSITE" id="PS00398">
    <property type="entry name" value="RECOMBINASES_2"/>
    <property type="match status" value="1"/>
</dbReference>
<dbReference type="Gene3D" id="1.10.10.60">
    <property type="entry name" value="Homeodomain-like"/>
    <property type="match status" value="1"/>
</dbReference>
<dbReference type="Pfam" id="PF00239">
    <property type="entry name" value="Resolvase"/>
    <property type="match status" value="1"/>
</dbReference>
<evidence type="ECO:0000259" key="7">
    <source>
        <dbReference type="PROSITE" id="PS51736"/>
    </source>
</evidence>
<dbReference type="InterPro" id="IPR009057">
    <property type="entry name" value="Homeodomain-like_sf"/>
</dbReference>
<organism evidence="8">
    <name type="scientific">Pseudidiomarina sp. PP-1MA</name>
    <dbReference type="NCBI Taxonomy" id="3237706"/>
    <lineage>
        <taxon>Bacteria</taxon>
        <taxon>Pseudomonadati</taxon>
        <taxon>Pseudomonadota</taxon>
        <taxon>Gammaproteobacteria</taxon>
        <taxon>Alteromonadales</taxon>
        <taxon>Idiomarinaceae</taxon>
        <taxon>Pseudidiomarina</taxon>
    </lineage>
</organism>
<dbReference type="Gene3D" id="3.40.50.1390">
    <property type="entry name" value="Resolvase, N-terminal catalytic domain"/>
    <property type="match status" value="1"/>
</dbReference>
<protein>
    <submittedName>
        <fullName evidence="8">Recombinase family protein</fullName>
    </submittedName>
</protein>
<keyword evidence="4" id="KW-0233">DNA recombination</keyword>
<dbReference type="InterPro" id="IPR006119">
    <property type="entry name" value="Resolv_N"/>
</dbReference>
<evidence type="ECO:0000256" key="3">
    <source>
        <dbReference type="ARBA" id="ARBA00023125"/>
    </source>
</evidence>
<dbReference type="EMBL" id="CP165718">
    <property type="protein sequence ID" value="XDV10762.1"/>
    <property type="molecule type" value="Genomic_DNA"/>
</dbReference>
<dbReference type="Pfam" id="PF02796">
    <property type="entry name" value="HTH_7"/>
    <property type="match status" value="1"/>
</dbReference>
<comment type="similarity">
    <text evidence="1">Belongs to the site-specific recombinase resolvase family.</text>
</comment>
<dbReference type="SUPFAM" id="SSF46689">
    <property type="entry name" value="Homeodomain-like"/>
    <property type="match status" value="1"/>
</dbReference>
<accession>A0AB39XCF5</accession>
<dbReference type="InterPro" id="IPR036162">
    <property type="entry name" value="Resolvase-like_N_sf"/>
</dbReference>
<feature type="active site" description="O-(5'-phospho-DNA)-serine intermediate" evidence="5 6">
    <location>
        <position position="10"/>
    </location>
</feature>
<evidence type="ECO:0000256" key="5">
    <source>
        <dbReference type="PIRSR" id="PIRSR606118-50"/>
    </source>
</evidence>
<evidence type="ECO:0000256" key="1">
    <source>
        <dbReference type="ARBA" id="ARBA00009913"/>
    </source>
</evidence>
<dbReference type="PANTHER" id="PTHR30461:SF26">
    <property type="entry name" value="RESOLVASE HOMOLOG YNEB"/>
    <property type="match status" value="1"/>
</dbReference>
<dbReference type="PANTHER" id="PTHR30461">
    <property type="entry name" value="DNA-INVERTASE FROM LAMBDOID PROPHAGE"/>
    <property type="match status" value="1"/>
</dbReference>
<dbReference type="GO" id="GO:0003677">
    <property type="term" value="F:DNA binding"/>
    <property type="evidence" value="ECO:0007669"/>
    <property type="project" value="UniProtKB-KW"/>
</dbReference>
<dbReference type="RefSeq" id="WP_369744139.1">
    <property type="nucleotide sequence ID" value="NZ_CP165718.1"/>
</dbReference>
<feature type="domain" description="Resolvase/invertase-type recombinase catalytic" evidence="7">
    <location>
        <begin position="2"/>
        <end position="136"/>
    </location>
</feature>
<dbReference type="InterPro" id="IPR050639">
    <property type="entry name" value="SSR_resolvase"/>
</dbReference>
<gene>
    <name evidence="8" type="ORF">AB8S08_06165</name>
</gene>
<keyword evidence="2" id="KW-0229">DNA integration</keyword>
<keyword evidence="3" id="KW-0238">DNA-binding</keyword>
<dbReference type="GO" id="GO:0000150">
    <property type="term" value="F:DNA strand exchange activity"/>
    <property type="evidence" value="ECO:0007669"/>
    <property type="project" value="InterPro"/>
</dbReference>
<dbReference type="SMART" id="SM00857">
    <property type="entry name" value="Resolvase"/>
    <property type="match status" value="1"/>
</dbReference>
<evidence type="ECO:0000256" key="2">
    <source>
        <dbReference type="ARBA" id="ARBA00022908"/>
    </source>
</evidence>
<dbReference type="InterPro" id="IPR006120">
    <property type="entry name" value="Resolvase_HTH_dom"/>
</dbReference>
<dbReference type="SUPFAM" id="SSF53041">
    <property type="entry name" value="Resolvase-like"/>
    <property type="match status" value="1"/>
</dbReference>
<dbReference type="PROSITE" id="PS51736">
    <property type="entry name" value="RECOMBINASES_3"/>
    <property type="match status" value="1"/>
</dbReference>
<dbReference type="CDD" id="cd03768">
    <property type="entry name" value="SR_ResInv"/>
    <property type="match status" value="1"/>
</dbReference>
<dbReference type="InterPro" id="IPR006118">
    <property type="entry name" value="Recombinase_CS"/>
</dbReference>
<dbReference type="AlphaFoldDB" id="A0AB39XCF5"/>
<evidence type="ECO:0000313" key="8">
    <source>
        <dbReference type="EMBL" id="XDV10762.1"/>
    </source>
</evidence>
<name>A0AB39XCF5_9GAMM</name>
<proteinExistence type="inferred from homology"/>
<reference evidence="8" key="1">
    <citation type="submission" date="2024-07" db="EMBL/GenBank/DDBJ databases">
        <title>Whole genome sequence of bacterial strains from algal surface.</title>
        <authorList>
            <person name="Kumar P."/>
        </authorList>
    </citation>
    <scope>NUCLEOTIDE SEQUENCE</scope>
    <source>
        <strain evidence="8">PP-1MA</strain>
    </source>
</reference>
<dbReference type="PROSITE" id="PS00397">
    <property type="entry name" value="RECOMBINASES_1"/>
    <property type="match status" value="1"/>
</dbReference>
<sequence>MQTIAYVRVSTADQNTERQLDGLAFDRTFTDKCSGSTTNRPALKQLKEHVREGDTVVVHSIDRMARNLEDLLELINYFNDKGVQIRFIKENMTFGGAEASPMQKLILSVMGSVAEFERAIILERQREGIAQAKKRGVYKGRRPTVDREQVLELHRQRVAKAQIAKRLGIGRATVYRILDEQSKEANVEAP</sequence>
<dbReference type="GO" id="GO:0015074">
    <property type="term" value="P:DNA integration"/>
    <property type="evidence" value="ECO:0007669"/>
    <property type="project" value="UniProtKB-KW"/>
</dbReference>
<evidence type="ECO:0000256" key="6">
    <source>
        <dbReference type="PROSITE-ProRule" id="PRU10137"/>
    </source>
</evidence>